<evidence type="ECO:0000313" key="2">
    <source>
        <dbReference type="Proteomes" id="UP000298787"/>
    </source>
</evidence>
<dbReference type="AlphaFoldDB" id="A0A4U5U5V1"/>
<evidence type="ECO:0000313" key="1">
    <source>
        <dbReference type="EMBL" id="TKS69623.1"/>
    </source>
</evidence>
<gene>
    <name evidence="1" type="ORF">D9C73_003689</name>
</gene>
<dbReference type="EMBL" id="CM014081">
    <property type="protein sequence ID" value="TKS69623.1"/>
    <property type="molecule type" value="Genomic_DNA"/>
</dbReference>
<keyword evidence="2" id="KW-1185">Reference proteome</keyword>
<organism evidence="1 2">
    <name type="scientific">Collichthys lucidus</name>
    <name type="common">Big head croaker</name>
    <name type="synonym">Sciaena lucida</name>
    <dbReference type="NCBI Taxonomy" id="240159"/>
    <lineage>
        <taxon>Eukaryota</taxon>
        <taxon>Metazoa</taxon>
        <taxon>Chordata</taxon>
        <taxon>Craniata</taxon>
        <taxon>Vertebrata</taxon>
        <taxon>Euteleostomi</taxon>
        <taxon>Actinopterygii</taxon>
        <taxon>Neopterygii</taxon>
        <taxon>Teleostei</taxon>
        <taxon>Neoteleostei</taxon>
        <taxon>Acanthomorphata</taxon>
        <taxon>Eupercaria</taxon>
        <taxon>Sciaenidae</taxon>
        <taxon>Collichthys</taxon>
    </lineage>
</organism>
<reference evidence="1 2" key="1">
    <citation type="submission" date="2019-01" db="EMBL/GenBank/DDBJ databases">
        <title>Genome Assembly of Collichthys lucidus.</title>
        <authorList>
            <person name="Cai M."/>
            <person name="Xiao S."/>
        </authorList>
    </citation>
    <scope>NUCLEOTIDE SEQUENCE [LARGE SCALE GENOMIC DNA]</scope>
    <source>
        <strain evidence="1">JT15FE1705JMU</strain>
        <tissue evidence="1">Muscle</tissue>
    </source>
</reference>
<sequence length="97" mass="10942">MATAERIILYRSSGCLNAEWRLQSHPTKICPLPKTGESVLVNGVLCRTTWHYVVRRVFDIGATGQNNTPQCEYFSLLMMNRSGLEQSVVRTGLWPVS</sequence>
<dbReference type="Proteomes" id="UP000298787">
    <property type="component" value="Chromosome 4"/>
</dbReference>
<proteinExistence type="predicted"/>
<accession>A0A4U5U5V1</accession>
<name>A0A4U5U5V1_COLLU</name>
<protein>
    <submittedName>
        <fullName evidence="1">Uncharacterized protein</fullName>
    </submittedName>
</protein>